<dbReference type="SUPFAM" id="SSF49842">
    <property type="entry name" value="TNF-like"/>
    <property type="match status" value="2"/>
</dbReference>
<dbReference type="Gene3D" id="2.60.120.40">
    <property type="match status" value="2"/>
</dbReference>
<dbReference type="GO" id="GO:0005164">
    <property type="term" value="F:tumor necrosis factor receptor binding"/>
    <property type="evidence" value="ECO:0007669"/>
    <property type="project" value="InterPro"/>
</dbReference>
<keyword evidence="8" id="KW-0472">Membrane</keyword>
<dbReference type="Proteomes" id="UP001108240">
    <property type="component" value="Unplaced"/>
</dbReference>
<evidence type="ECO:0000256" key="4">
    <source>
        <dbReference type="ARBA" id="ARBA00022525"/>
    </source>
</evidence>
<dbReference type="OMA" id="RWKSNVV"/>
<feature type="transmembrane region" description="Helical" evidence="8">
    <location>
        <begin position="18"/>
        <end position="42"/>
    </location>
</feature>
<sequence length="305" mass="34832">MPAEDVGPGRGERRRLPWLFLVLVIAAITSSSLSVISLYHVLALQAEVEGLRAEVVRKREEQSGTLEEPMKGAETQTHQQEEEENKERIEYLQQTEMDDTITDHNVLSKRNLGHTSNKAEPQPCIQMMANNKKKTFQKEFALELCTAVPWQVGLKRGSALEEEQGTILVKEEGFFFIYSQVYIFSMYDMFLSFFFFGLFETTQCLVFFPHYFKLSFSQVYYTDSTFAMGHIVIRIKKNVVGDESQHVVLFRCIQSMNRVNHFNTCYTGGVVKLDSGDRLELLIPRTHANISLDGDSTFLGAIKLA</sequence>
<evidence type="ECO:0000256" key="3">
    <source>
        <dbReference type="ARBA" id="ARBA00022514"/>
    </source>
</evidence>
<dbReference type="PANTHER" id="PTHR15151:SF24">
    <property type="entry name" value="A PROLIFERATION-INDUCING LIGAND-LIKE PROTEIN-RELATED"/>
    <property type="match status" value="1"/>
</dbReference>
<dbReference type="GeneTree" id="ENSGT00940000157536"/>
<keyword evidence="11" id="KW-1185">Reference proteome</keyword>
<evidence type="ECO:0000313" key="10">
    <source>
        <dbReference type="Ensembl" id="ENSCCRP00000170008.1"/>
    </source>
</evidence>
<evidence type="ECO:0000256" key="6">
    <source>
        <dbReference type="ARBA" id="ARBA00023180"/>
    </source>
</evidence>
<feature type="domain" description="THD" evidence="9">
    <location>
        <begin position="123"/>
        <end position="304"/>
    </location>
</feature>
<evidence type="ECO:0000256" key="8">
    <source>
        <dbReference type="SAM" id="Phobius"/>
    </source>
</evidence>
<protein>
    <submittedName>
        <fullName evidence="10">TNF superfamily member 13b</fullName>
    </submittedName>
</protein>
<dbReference type="InterPro" id="IPR051748">
    <property type="entry name" value="TNF_Ligand_Superfamily"/>
</dbReference>
<dbReference type="Ensembl" id="ENSCCRT00000172410.1">
    <property type="protein sequence ID" value="ENSCCRP00000170008.1"/>
    <property type="gene ID" value="ENSCCRG00000081016.1"/>
</dbReference>
<name>A0A9J8CKQ8_CYPCA</name>
<dbReference type="GO" id="GO:0030890">
    <property type="term" value="P:positive regulation of B cell proliferation"/>
    <property type="evidence" value="ECO:0007669"/>
    <property type="project" value="TreeGrafter"/>
</dbReference>
<reference evidence="10" key="1">
    <citation type="submission" date="2025-08" db="UniProtKB">
        <authorList>
            <consortium name="Ensembl"/>
        </authorList>
    </citation>
    <scope>IDENTIFICATION</scope>
</reference>
<dbReference type="PANTHER" id="PTHR15151">
    <property type="entry name" value="PROTEIN EIGER"/>
    <property type="match status" value="1"/>
</dbReference>
<accession>A0A9J8CKQ8</accession>
<evidence type="ECO:0000259" key="9">
    <source>
        <dbReference type="PROSITE" id="PS50049"/>
    </source>
</evidence>
<dbReference type="AlphaFoldDB" id="A0A9J8CKQ8"/>
<proteinExistence type="inferred from homology"/>
<keyword evidence="4" id="KW-0964">Secreted</keyword>
<keyword evidence="6" id="KW-0325">Glycoprotein</keyword>
<keyword evidence="3" id="KW-0202">Cytokine</keyword>
<organism evidence="10 11">
    <name type="scientific">Cyprinus carpio carpio</name>
    <dbReference type="NCBI Taxonomy" id="630221"/>
    <lineage>
        <taxon>Eukaryota</taxon>
        <taxon>Metazoa</taxon>
        <taxon>Chordata</taxon>
        <taxon>Craniata</taxon>
        <taxon>Vertebrata</taxon>
        <taxon>Euteleostomi</taxon>
        <taxon>Actinopterygii</taxon>
        <taxon>Neopterygii</taxon>
        <taxon>Teleostei</taxon>
        <taxon>Ostariophysi</taxon>
        <taxon>Cypriniformes</taxon>
        <taxon>Cyprinidae</taxon>
        <taxon>Cyprininae</taxon>
        <taxon>Cyprinus</taxon>
    </lineage>
</organism>
<evidence type="ECO:0000256" key="5">
    <source>
        <dbReference type="ARBA" id="ARBA00023157"/>
    </source>
</evidence>
<dbReference type="GO" id="GO:0005125">
    <property type="term" value="F:cytokine activity"/>
    <property type="evidence" value="ECO:0007669"/>
    <property type="project" value="UniProtKB-KW"/>
</dbReference>
<dbReference type="PROSITE" id="PS50049">
    <property type="entry name" value="THD_2"/>
    <property type="match status" value="1"/>
</dbReference>
<keyword evidence="8" id="KW-0812">Transmembrane</keyword>
<dbReference type="Pfam" id="PF00229">
    <property type="entry name" value="TNF"/>
    <property type="match status" value="1"/>
</dbReference>
<evidence type="ECO:0000256" key="1">
    <source>
        <dbReference type="ARBA" id="ARBA00004613"/>
    </source>
</evidence>
<reference evidence="10" key="2">
    <citation type="submission" date="2025-09" db="UniProtKB">
        <authorList>
            <consortium name="Ensembl"/>
        </authorList>
    </citation>
    <scope>IDENTIFICATION</scope>
</reference>
<evidence type="ECO:0000313" key="11">
    <source>
        <dbReference type="Proteomes" id="UP001108240"/>
    </source>
</evidence>
<dbReference type="GO" id="GO:0005615">
    <property type="term" value="C:extracellular space"/>
    <property type="evidence" value="ECO:0007669"/>
    <property type="project" value="UniProtKB-KW"/>
</dbReference>
<feature type="region of interest" description="Disordered" evidence="7">
    <location>
        <begin position="59"/>
        <end position="87"/>
    </location>
</feature>
<dbReference type="InterPro" id="IPR006052">
    <property type="entry name" value="TNF_dom"/>
</dbReference>
<evidence type="ECO:0000256" key="7">
    <source>
        <dbReference type="SAM" id="MobiDB-lite"/>
    </source>
</evidence>
<keyword evidence="5" id="KW-1015">Disulfide bond</keyword>
<dbReference type="GO" id="GO:0006955">
    <property type="term" value="P:immune response"/>
    <property type="evidence" value="ECO:0007669"/>
    <property type="project" value="InterPro"/>
</dbReference>
<keyword evidence="8" id="KW-1133">Transmembrane helix</keyword>
<dbReference type="InterPro" id="IPR008983">
    <property type="entry name" value="Tumour_necrosis_fac-like_dom"/>
</dbReference>
<comment type="similarity">
    <text evidence="2">Belongs to the tumor necrosis factor family.</text>
</comment>
<comment type="subcellular location">
    <subcellularLocation>
        <location evidence="1">Secreted</location>
    </subcellularLocation>
</comment>
<evidence type="ECO:0000256" key="2">
    <source>
        <dbReference type="ARBA" id="ARBA00008670"/>
    </source>
</evidence>
<dbReference type="GO" id="GO:0016020">
    <property type="term" value="C:membrane"/>
    <property type="evidence" value="ECO:0007669"/>
    <property type="project" value="InterPro"/>
</dbReference>